<dbReference type="EMBL" id="NQVE01000054">
    <property type="protein sequence ID" value="RAL51085.1"/>
    <property type="molecule type" value="Genomic_DNA"/>
</dbReference>
<keyword evidence="6" id="KW-1185">Reference proteome</keyword>
<feature type="chain" id="PRO_5016456472" description="Galactose oxidase-like Early set domain-containing protein" evidence="2">
    <location>
        <begin position="26"/>
        <end position="573"/>
    </location>
</feature>
<dbReference type="SUPFAM" id="SSF81296">
    <property type="entry name" value="E set domains"/>
    <property type="match status" value="1"/>
</dbReference>
<dbReference type="InterPro" id="IPR037293">
    <property type="entry name" value="Gal_Oxidase_central_sf"/>
</dbReference>
<dbReference type="CDD" id="cd02851">
    <property type="entry name" value="E_set_GO_C"/>
    <property type="match status" value="1"/>
</dbReference>
<dbReference type="AlphaFoldDB" id="A0A328DZC1"/>
<evidence type="ECO:0000256" key="1">
    <source>
        <dbReference type="ARBA" id="ARBA00022729"/>
    </source>
</evidence>
<evidence type="ECO:0000256" key="2">
    <source>
        <dbReference type="SAM" id="SignalP"/>
    </source>
</evidence>
<dbReference type="Gene3D" id="2.130.10.80">
    <property type="entry name" value="Galactose oxidase/kelch, beta-propeller"/>
    <property type="match status" value="1"/>
</dbReference>
<feature type="signal peptide" evidence="2">
    <location>
        <begin position="1"/>
        <end position="25"/>
    </location>
</feature>
<keyword evidence="1 2" id="KW-0732">Signal</keyword>
<dbReference type="PANTHER" id="PTHR32208">
    <property type="entry name" value="SECRETED PROTEIN-RELATED"/>
    <property type="match status" value="1"/>
</dbReference>
<proteinExistence type="predicted"/>
<dbReference type="Proteomes" id="UP000249390">
    <property type="component" value="Unassembled WGS sequence"/>
</dbReference>
<dbReference type="InterPro" id="IPR009880">
    <property type="entry name" value="Glyoxal_oxidase_N"/>
</dbReference>
<dbReference type="InterPro" id="IPR014756">
    <property type="entry name" value="Ig_E-set"/>
</dbReference>
<organism evidence="5 6">
    <name type="scientific">Cuscuta australis</name>
    <dbReference type="NCBI Taxonomy" id="267555"/>
    <lineage>
        <taxon>Eukaryota</taxon>
        <taxon>Viridiplantae</taxon>
        <taxon>Streptophyta</taxon>
        <taxon>Embryophyta</taxon>
        <taxon>Tracheophyta</taxon>
        <taxon>Spermatophyta</taxon>
        <taxon>Magnoliopsida</taxon>
        <taxon>eudicotyledons</taxon>
        <taxon>Gunneridae</taxon>
        <taxon>Pentapetalae</taxon>
        <taxon>asterids</taxon>
        <taxon>lamiids</taxon>
        <taxon>Solanales</taxon>
        <taxon>Convolvulaceae</taxon>
        <taxon>Cuscuteae</taxon>
        <taxon>Cuscuta</taxon>
        <taxon>Cuscuta subgen. Grammica</taxon>
        <taxon>Cuscuta sect. Cleistogrammica</taxon>
    </lineage>
</organism>
<comment type="caution">
    <text evidence="5">The sequence shown here is derived from an EMBL/GenBank/DDBJ whole genome shotgun (WGS) entry which is preliminary data.</text>
</comment>
<evidence type="ECO:0000313" key="6">
    <source>
        <dbReference type="Proteomes" id="UP000249390"/>
    </source>
</evidence>
<dbReference type="Pfam" id="PF07250">
    <property type="entry name" value="Glyoxal_oxid_N"/>
    <property type="match status" value="1"/>
</dbReference>
<dbReference type="InterPro" id="IPR015202">
    <property type="entry name" value="GO-like_E_set"/>
</dbReference>
<dbReference type="InterPro" id="IPR013783">
    <property type="entry name" value="Ig-like_fold"/>
</dbReference>
<dbReference type="InterPro" id="IPR011043">
    <property type="entry name" value="Gal_Oxase/kelch_b-propeller"/>
</dbReference>
<feature type="domain" description="Galactose oxidase-like Early set" evidence="4">
    <location>
        <begin position="472"/>
        <end position="572"/>
    </location>
</feature>
<dbReference type="Pfam" id="PF09118">
    <property type="entry name" value="GO-like_E_set"/>
    <property type="match status" value="1"/>
</dbReference>
<feature type="domain" description="Glyoxal oxidase N-terminal" evidence="3">
    <location>
        <begin position="73"/>
        <end position="463"/>
    </location>
</feature>
<dbReference type="Gene3D" id="2.60.40.10">
    <property type="entry name" value="Immunoglobulins"/>
    <property type="match status" value="1"/>
</dbReference>
<dbReference type="PANTHER" id="PTHR32208:SF93">
    <property type="entry name" value="ALDEHYDE OXIDASE GLOX1"/>
    <property type="match status" value="1"/>
</dbReference>
<protein>
    <recommendedName>
        <fullName evidence="7">Galactose oxidase-like Early set domain-containing protein</fullName>
    </recommendedName>
</protein>
<evidence type="ECO:0000259" key="3">
    <source>
        <dbReference type="Pfam" id="PF07250"/>
    </source>
</evidence>
<sequence length="573" mass="63157">MTSKIPWKPHHLFLLSTLFVVSAMADDVDSFPDFFRPGSSPEALPVAGKPDFEMDYGASSWEIASEFVGVSAMHMQLMIDGKVVFYDTTNLGPSALRQNPKWCRKAPNGRTDCWAHGVAYDPNTGGVRTLKINFNPWCSSGGLSKSGKLMSTGGSDEGVRSIRILEPCDTCDFQEIETSLSTFRWYASQQMLENGDIMLVGGRGAHNYEIFPPDQLKFPIQQFGLPFLMDTTDGFLENNLYPFVYLLPDGTVFVFANDRSVVVNPRTGETVRELPMLPGGSRNYPASGQSALLPLKLAPNTKDGDFVKAEVLVCGGNSHDAFRYTERAPRKFPPALKECGRIAANEEGANWEIEEMPSGRVMGDMLILPTGDLLLINGAKSGTSAWDAAEDPNFAPVMYSPEKPKGQRFNVLKESQIARMYHSSSAVLPDGKILVAGSNTHATYNFKAKYPTEMRVEKFSPPYLAAELAQFRPQIAEDLSDKQLSYGQNFNVHINLESDVGVEDIKVTMYPPPFTTHGFSQGQRLLILGLNEVRNKVISAVAPPSGKLAPPGYYLLFVVHRGVPSKGMWVQIQ</sequence>
<gene>
    <name evidence="5" type="ORF">DM860_005441</name>
</gene>
<name>A0A328DZC1_9ASTE</name>
<evidence type="ECO:0000313" key="5">
    <source>
        <dbReference type="EMBL" id="RAL51085.1"/>
    </source>
</evidence>
<evidence type="ECO:0008006" key="7">
    <source>
        <dbReference type="Google" id="ProtNLM"/>
    </source>
</evidence>
<dbReference type="SUPFAM" id="SSF50965">
    <property type="entry name" value="Galactose oxidase, central domain"/>
    <property type="match status" value="1"/>
</dbReference>
<accession>A0A328DZC1</accession>
<evidence type="ECO:0000259" key="4">
    <source>
        <dbReference type="Pfam" id="PF09118"/>
    </source>
</evidence>
<reference evidence="5 6" key="1">
    <citation type="submission" date="2018-06" db="EMBL/GenBank/DDBJ databases">
        <title>The Genome of Cuscuta australis (Dodder) Provides Insight into the Evolution of Plant Parasitism.</title>
        <authorList>
            <person name="Liu H."/>
        </authorList>
    </citation>
    <scope>NUCLEOTIDE SEQUENCE [LARGE SCALE GENOMIC DNA]</scope>
    <source>
        <strain evidence="6">cv. Yunnan</strain>
        <tissue evidence="5">Vines</tissue>
    </source>
</reference>